<dbReference type="SUPFAM" id="SSF56349">
    <property type="entry name" value="DNA breaking-rejoining enzymes"/>
    <property type="match status" value="1"/>
</dbReference>
<comment type="caution">
    <text evidence="8">The sequence shown here is derived from an EMBL/GenBank/DDBJ whole genome shotgun (WGS) entry which is preliminary data.</text>
</comment>
<keyword evidence="4" id="KW-0233">DNA recombination</keyword>
<feature type="domain" description="Core-binding (CB)" evidence="7">
    <location>
        <begin position="29"/>
        <end position="123"/>
    </location>
</feature>
<dbReference type="GO" id="GO:0006310">
    <property type="term" value="P:DNA recombination"/>
    <property type="evidence" value="ECO:0007669"/>
    <property type="project" value="UniProtKB-KW"/>
</dbReference>
<accession>A0A4S2D8N9</accession>
<evidence type="ECO:0000256" key="2">
    <source>
        <dbReference type="ARBA" id="ARBA00022908"/>
    </source>
</evidence>
<name>A0A4S2D8N9_9MICO</name>
<evidence type="ECO:0000256" key="3">
    <source>
        <dbReference type="ARBA" id="ARBA00023125"/>
    </source>
</evidence>
<dbReference type="PROSITE" id="PS51898">
    <property type="entry name" value="TYR_RECOMBINASE"/>
    <property type="match status" value="1"/>
</dbReference>
<dbReference type="InterPro" id="IPR004107">
    <property type="entry name" value="Integrase_SAM-like_N"/>
</dbReference>
<evidence type="ECO:0000259" key="7">
    <source>
        <dbReference type="PROSITE" id="PS51900"/>
    </source>
</evidence>
<dbReference type="OrthoDB" id="9803188at2"/>
<dbReference type="Proteomes" id="UP000309893">
    <property type="component" value="Unassembled WGS sequence"/>
</dbReference>
<dbReference type="GO" id="GO:0003677">
    <property type="term" value="F:DNA binding"/>
    <property type="evidence" value="ECO:0007669"/>
    <property type="project" value="UniProtKB-UniRule"/>
</dbReference>
<evidence type="ECO:0000256" key="1">
    <source>
        <dbReference type="ARBA" id="ARBA00008857"/>
    </source>
</evidence>
<dbReference type="AlphaFoldDB" id="A0A4S2D8N9"/>
<dbReference type="Gene3D" id="1.10.150.130">
    <property type="match status" value="1"/>
</dbReference>
<evidence type="ECO:0000259" key="6">
    <source>
        <dbReference type="PROSITE" id="PS51898"/>
    </source>
</evidence>
<gene>
    <name evidence="8" type="ORF">E5344_06800</name>
</gene>
<comment type="similarity">
    <text evidence="1">Belongs to the 'phage' integrase family.</text>
</comment>
<organism evidence="8 9">
    <name type="scientific">Microbacterium laevaniformans</name>
    <dbReference type="NCBI Taxonomy" id="36807"/>
    <lineage>
        <taxon>Bacteria</taxon>
        <taxon>Bacillati</taxon>
        <taxon>Actinomycetota</taxon>
        <taxon>Actinomycetes</taxon>
        <taxon>Micrococcales</taxon>
        <taxon>Microbacteriaceae</taxon>
        <taxon>Microbacterium</taxon>
    </lineage>
</organism>
<evidence type="ECO:0000313" key="8">
    <source>
        <dbReference type="EMBL" id="TGY38097.1"/>
    </source>
</evidence>
<dbReference type="InterPro" id="IPR011010">
    <property type="entry name" value="DNA_brk_join_enz"/>
</dbReference>
<dbReference type="InterPro" id="IPR013762">
    <property type="entry name" value="Integrase-like_cat_sf"/>
</dbReference>
<protein>
    <submittedName>
        <fullName evidence="8">Uncharacterized protein</fullName>
    </submittedName>
</protein>
<dbReference type="PANTHER" id="PTHR30349:SF64">
    <property type="entry name" value="PROPHAGE INTEGRASE INTD-RELATED"/>
    <property type="match status" value="1"/>
</dbReference>
<evidence type="ECO:0000313" key="9">
    <source>
        <dbReference type="Proteomes" id="UP000309893"/>
    </source>
</evidence>
<dbReference type="InterPro" id="IPR010998">
    <property type="entry name" value="Integrase_recombinase_N"/>
</dbReference>
<dbReference type="GO" id="GO:0015074">
    <property type="term" value="P:DNA integration"/>
    <property type="evidence" value="ECO:0007669"/>
    <property type="project" value="UniProtKB-KW"/>
</dbReference>
<keyword evidence="3 5" id="KW-0238">DNA-binding</keyword>
<dbReference type="InterPro" id="IPR050090">
    <property type="entry name" value="Tyrosine_recombinase_XerCD"/>
</dbReference>
<evidence type="ECO:0000256" key="4">
    <source>
        <dbReference type="ARBA" id="ARBA00023172"/>
    </source>
</evidence>
<dbReference type="InterPro" id="IPR044068">
    <property type="entry name" value="CB"/>
</dbReference>
<sequence length="383" mass="42716">MSDLGVFAFRWVPSFSGVDAGVVFDRTRGVIHPGACDWLRSLSESGASPNTVRNYGLRLAGFLSWLPAQGLHWTQVRTSTLVQWKNHLLVTPVSRGSAIATPRKPATVAAWLVALVEFYRWAALEDLVPRDLVVQLTEDQVVRPGARGGEHGRIRSVMTRSLKVRAVQVETAPSWLSEEAERRALLELPLRPRDRFLVDLLYFTGLRVGEVLSLFRQDLHLLADNSAHGCRLRGPHLHVVRNRSVNGARAKSLRSVPVPAELALSYQEALSERLRLLGDDGSPNAIVALEGPTAGRALTYATVVDLFRRWSNRLEFYVRPHLLRHTRATIWLRGLEGQAVDLDVVRVLLGHRSLASTLIYTHASDEALRAAVARTTMYSEDRT</sequence>
<feature type="domain" description="Tyr recombinase" evidence="6">
    <location>
        <begin position="171"/>
        <end position="373"/>
    </location>
</feature>
<dbReference type="Gene3D" id="1.10.443.10">
    <property type="entry name" value="Intergrase catalytic core"/>
    <property type="match status" value="1"/>
</dbReference>
<evidence type="ECO:0000256" key="5">
    <source>
        <dbReference type="PROSITE-ProRule" id="PRU01248"/>
    </source>
</evidence>
<dbReference type="Pfam" id="PF00589">
    <property type="entry name" value="Phage_integrase"/>
    <property type="match status" value="1"/>
</dbReference>
<dbReference type="PROSITE" id="PS51900">
    <property type="entry name" value="CB"/>
    <property type="match status" value="1"/>
</dbReference>
<proteinExistence type="inferred from homology"/>
<dbReference type="PANTHER" id="PTHR30349">
    <property type="entry name" value="PHAGE INTEGRASE-RELATED"/>
    <property type="match status" value="1"/>
</dbReference>
<dbReference type="RefSeq" id="WP_135949146.1">
    <property type="nucleotide sequence ID" value="NZ_SRYO01000003.1"/>
</dbReference>
<dbReference type="InterPro" id="IPR002104">
    <property type="entry name" value="Integrase_catalytic"/>
</dbReference>
<dbReference type="Pfam" id="PF02899">
    <property type="entry name" value="Phage_int_SAM_1"/>
    <property type="match status" value="1"/>
</dbReference>
<keyword evidence="2" id="KW-0229">DNA integration</keyword>
<reference evidence="8 9" key="1">
    <citation type="submission" date="2019-04" db="EMBL/GenBank/DDBJ databases">
        <title>Microbes associate with the intestines of laboratory mice.</title>
        <authorList>
            <person name="Navarre W."/>
            <person name="Wong E."/>
            <person name="Huang K."/>
            <person name="Tropini C."/>
            <person name="Ng K."/>
            <person name="Yu B."/>
        </authorList>
    </citation>
    <scope>NUCLEOTIDE SEQUENCE [LARGE SCALE GENOMIC DNA]</scope>
    <source>
        <strain evidence="8 9">NM46_B2-13</strain>
    </source>
</reference>
<dbReference type="EMBL" id="SRYO01000003">
    <property type="protein sequence ID" value="TGY38097.1"/>
    <property type="molecule type" value="Genomic_DNA"/>
</dbReference>